<feature type="signal peptide" evidence="1">
    <location>
        <begin position="1"/>
        <end position="22"/>
    </location>
</feature>
<organism evidence="2">
    <name type="scientific">Musca domestica</name>
    <name type="common">House fly</name>
    <dbReference type="NCBI Taxonomy" id="7370"/>
    <lineage>
        <taxon>Eukaryota</taxon>
        <taxon>Metazoa</taxon>
        <taxon>Ecdysozoa</taxon>
        <taxon>Arthropoda</taxon>
        <taxon>Hexapoda</taxon>
        <taxon>Insecta</taxon>
        <taxon>Pterygota</taxon>
        <taxon>Neoptera</taxon>
        <taxon>Endopterygota</taxon>
        <taxon>Diptera</taxon>
        <taxon>Brachycera</taxon>
        <taxon>Muscomorpha</taxon>
        <taxon>Muscoidea</taxon>
        <taxon>Muscidae</taxon>
        <taxon>Musca</taxon>
    </lineage>
</organism>
<dbReference type="VEuPathDB" id="VectorBase:MDOMA2_011317"/>
<dbReference type="AlphaFoldDB" id="A0A1I8N8S7"/>
<accession>A0A1I8N8S7</accession>
<dbReference type="InterPro" id="IPR010512">
    <property type="entry name" value="DUF1091"/>
</dbReference>
<dbReference type="VEuPathDB" id="VectorBase:MDOA012755"/>
<name>A0A1I8N8S7_MUSDO</name>
<dbReference type="EnsemblMetazoa" id="MDOA012755-RA">
    <property type="protein sequence ID" value="MDOA012755-PA"/>
    <property type="gene ID" value="MDOA012755"/>
</dbReference>
<feature type="chain" id="PRO_5044561382" evidence="1">
    <location>
        <begin position="23"/>
        <end position="181"/>
    </location>
</feature>
<sequence length="181" mass="20870">MTNNIILVLILACLGGNKPAQTQRTFDVKAVDVSSSRPDLIAFTDWKVERVSRGVYAFSGKYTLNMTILEGDSNEAEVLTYRSQNGVRDFRPLSFKIERQHVYNYMNDYYKPYVMNSFKTCSTLPVFEGRFKPPLEKGTYVLERCQFNVDDFPILLEGFYKIDVLGYGEVNWSMNFTGQMN</sequence>
<dbReference type="PANTHER" id="PTHR21112">
    <property type="entry name" value="CHEMOSENSORY PROTEIN A 29A-RELATED"/>
    <property type="match status" value="1"/>
</dbReference>
<protein>
    <submittedName>
        <fullName evidence="2">Uncharacterized protein</fullName>
    </submittedName>
</protein>
<evidence type="ECO:0000313" key="2">
    <source>
        <dbReference type="EnsemblMetazoa" id="MDOA012755-PA"/>
    </source>
</evidence>
<dbReference type="Pfam" id="PF06477">
    <property type="entry name" value="DUF1091"/>
    <property type="match status" value="1"/>
</dbReference>
<gene>
    <name evidence="2" type="primary">101893549</name>
</gene>
<evidence type="ECO:0000256" key="1">
    <source>
        <dbReference type="SAM" id="SignalP"/>
    </source>
</evidence>
<proteinExistence type="predicted"/>
<dbReference type="eggNOG" id="ENOG502TBEJ">
    <property type="taxonomic scope" value="Eukaryota"/>
</dbReference>
<reference evidence="2" key="1">
    <citation type="submission" date="2020-05" db="UniProtKB">
        <authorList>
            <consortium name="EnsemblMetazoa"/>
        </authorList>
    </citation>
    <scope>IDENTIFICATION</scope>
    <source>
        <strain evidence="2">Aabys</strain>
    </source>
</reference>
<keyword evidence="1" id="KW-0732">Signal</keyword>
<dbReference type="PANTHER" id="PTHR21112:SF0">
    <property type="entry name" value="CHEMOSENSORY PROTEIN A 29A-RELATED"/>
    <property type="match status" value="1"/>
</dbReference>